<evidence type="ECO:0000313" key="1">
    <source>
        <dbReference type="EMBL" id="MBC3899828.1"/>
    </source>
</evidence>
<dbReference type="Proteomes" id="UP000622405">
    <property type="component" value="Unassembled WGS sequence"/>
</dbReference>
<evidence type="ECO:0000313" key="2">
    <source>
        <dbReference type="Proteomes" id="UP000622405"/>
    </source>
</evidence>
<name>A0ABR6YXA6_9FIRM</name>
<comment type="caution">
    <text evidence="1">The sequence shown here is derived from an EMBL/GenBank/DDBJ whole genome shotgun (WGS) entry which is preliminary data.</text>
</comment>
<sequence>MKVIDADRNTDNETRMIADFFIYLIDNELDDPTPVQVLSRYLTESETNEVQKIYESMKARIEQSKQAYYLDHDREKEEAVQRQIIGESRFKEAEKEVPMLMLLGALIKRNFRIPEE</sequence>
<keyword evidence="2" id="KW-1185">Reference proteome</keyword>
<gene>
    <name evidence="1" type="ORF">GH811_09395</name>
</gene>
<protein>
    <submittedName>
        <fullName evidence="1">Uncharacterized protein</fullName>
    </submittedName>
</protein>
<organism evidence="1 2">
    <name type="scientific">Acetobacterium malicum</name>
    <dbReference type="NCBI Taxonomy" id="52692"/>
    <lineage>
        <taxon>Bacteria</taxon>
        <taxon>Bacillati</taxon>
        <taxon>Bacillota</taxon>
        <taxon>Clostridia</taxon>
        <taxon>Eubacteriales</taxon>
        <taxon>Eubacteriaceae</taxon>
        <taxon>Acetobacterium</taxon>
    </lineage>
</organism>
<reference evidence="1 2" key="1">
    <citation type="journal article" date="2020" name="mSystems">
        <title>Defining Genomic and Predicted Metabolic Features of the Acetobacterium Genus.</title>
        <authorList>
            <person name="Ross D.E."/>
            <person name="Marshall C.W."/>
            <person name="Gulliver D."/>
            <person name="May H.D."/>
            <person name="Norman R.S."/>
        </authorList>
    </citation>
    <scope>NUCLEOTIDE SEQUENCE [LARGE SCALE GENOMIC DNA]</scope>
    <source>
        <strain evidence="1 2">DSM 4132</strain>
    </source>
</reference>
<proteinExistence type="predicted"/>
<dbReference type="EMBL" id="WJBE01000007">
    <property type="protein sequence ID" value="MBC3899828.1"/>
    <property type="molecule type" value="Genomic_DNA"/>
</dbReference>
<dbReference type="RefSeq" id="WP_186894237.1">
    <property type="nucleotide sequence ID" value="NZ_WJBE01000007.1"/>
</dbReference>
<accession>A0ABR6YXA6</accession>